<keyword evidence="3 6" id="KW-0378">Hydrolase</keyword>
<keyword evidence="4 6" id="KW-0648">Protein biosynthesis</keyword>
<dbReference type="EMBL" id="BAAAVI010000132">
    <property type="protein sequence ID" value="GAA2914395.1"/>
    <property type="molecule type" value="Genomic_DNA"/>
</dbReference>
<comment type="function">
    <text evidence="6">Removes the formyl group from the N-terminal Met of newly synthesized proteins. Requires at least a dipeptide for an efficient rate of reaction. N-terminal L-methionine is a prerequisite for activity but the enzyme has broad specificity at other positions.</text>
</comment>
<feature type="binding site" evidence="6">
    <location>
        <position position="144"/>
    </location>
    <ligand>
        <name>Fe cation</name>
        <dbReference type="ChEBI" id="CHEBI:24875"/>
    </ligand>
</feature>
<dbReference type="CDD" id="cd00487">
    <property type="entry name" value="Pep_deformylase"/>
    <property type="match status" value="1"/>
</dbReference>
<evidence type="ECO:0000313" key="7">
    <source>
        <dbReference type="EMBL" id="GAA2914395.1"/>
    </source>
</evidence>
<reference evidence="7 8" key="1">
    <citation type="journal article" date="2019" name="Int. J. Syst. Evol. Microbiol.">
        <title>The Global Catalogue of Microorganisms (GCM) 10K type strain sequencing project: providing services to taxonomists for standard genome sequencing and annotation.</title>
        <authorList>
            <consortium name="The Broad Institute Genomics Platform"/>
            <consortium name="The Broad Institute Genome Sequencing Center for Infectious Disease"/>
            <person name="Wu L."/>
            <person name="Ma J."/>
        </authorList>
    </citation>
    <scope>NUCLEOTIDE SEQUENCE [LARGE SCALE GENOMIC DNA]</scope>
    <source>
        <strain evidence="7 8">JCM 6242</strain>
    </source>
</reference>
<accession>A0ABN3WHR4</accession>
<evidence type="ECO:0000256" key="4">
    <source>
        <dbReference type="ARBA" id="ARBA00022917"/>
    </source>
</evidence>
<dbReference type="InterPro" id="IPR036821">
    <property type="entry name" value="Peptide_deformylase_sf"/>
</dbReference>
<feature type="active site" evidence="6">
    <location>
        <position position="145"/>
    </location>
</feature>
<evidence type="ECO:0000256" key="6">
    <source>
        <dbReference type="HAMAP-Rule" id="MF_00163"/>
    </source>
</evidence>
<dbReference type="Proteomes" id="UP001500831">
    <property type="component" value="Unassembled WGS sequence"/>
</dbReference>
<protein>
    <recommendedName>
        <fullName evidence="6">Peptide deformylase</fullName>
        <shortName evidence="6">PDF</shortName>
        <ecNumber evidence="6">3.5.1.88</ecNumber>
    </recommendedName>
    <alternativeName>
        <fullName evidence="6">Polypeptide deformylase</fullName>
    </alternativeName>
</protein>
<organism evidence="7 8">
    <name type="scientific">Streptosporangium fragile</name>
    <dbReference type="NCBI Taxonomy" id="46186"/>
    <lineage>
        <taxon>Bacteria</taxon>
        <taxon>Bacillati</taxon>
        <taxon>Actinomycetota</taxon>
        <taxon>Actinomycetes</taxon>
        <taxon>Streptosporangiales</taxon>
        <taxon>Streptosporangiaceae</taxon>
        <taxon>Streptosporangium</taxon>
    </lineage>
</organism>
<dbReference type="PRINTS" id="PR01576">
    <property type="entry name" value="PDEFORMYLASE"/>
</dbReference>
<dbReference type="NCBIfam" id="NF001159">
    <property type="entry name" value="PRK00150.1-3"/>
    <property type="match status" value="1"/>
</dbReference>
<dbReference type="HAMAP" id="MF_00163">
    <property type="entry name" value="Pep_deformylase"/>
    <property type="match status" value="1"/>
</dbReference>
<evidence type="ECO:0000256" key="1">
    <source>
        <dbReference type="ARBA" id="ARBA00010759"/>
    </source>
</evidence>
<comment type="catalytic activity">
    <reaction evidence="6">
        <text>N-terminal N-formyl-L-methionyl-[peptide] + H2O = N-terminal L-methionyl-[peptide] + formate</text>
        <dbReference type="Rhea" id="RHEA:24420"/>
        <dbReference type="Rhea" id="RHEA-COMP:10639"/>
        <dbReference type="Rhea" id="RHEA-COMP:10640"/>
        <dbReference type="ChEBI" id="CHEBI:15377"/>
        <dbReference type="ChEBI" id="CHEBI:15740"/>
        <dbReference type="ChEBI" id="CHEBI:49298"/>
        <dbReference type="ChEBI" id="CHEBI:64731"/>
        <dbReference type="EC" id="3.5.1.88"/>
    </reaction>
</comment>
<proteinExistence type="inferred from homology"/>
<sequence>MNPYKRESHMRDIRVVGDPVLRTPAEPVTDFDRELRRLIDEMFQVMYQARGVGLAGPQIGVSKRIFVYDCSNRKGHVINPELTVDDDAEVLDEEGCLSVPGRETGTPIYARTPRAAGVTVRGLDRLGRPVQVKARGMLARCFQHETDHLDGKLYVDRLAKDAARKVLLQAP</sequence>
<dbReference type="SUPFAM" id="SSF56420">
    <property type="entry name" value="Peptide deformylase"/>
    <property type="match status" value="1"/>
</dbReference>
<comment type="similarity">
    <text evidence="1 6">Belongs to the polypeptide deformylase family.</text>
</comment>
<dbReference type="PANTHER" id="PTHR10458:SF2">
    <property type="entry name" value="PEPTIDE DEFORMYLASE, MITOCHONDRIAL"/>
    <property type="match status" value="1"/>
</dbReference>
<keyword evidence="2 6" id="KW-0479">Metal-binding</keyword>
<dbReference type="Gene3D" id="3.90.45.10">
    <property type="entry name" value="Peptide deformylase"/>
    <property type="match status" value="1"/>
</dbReference>
<gene>
    <name evidence="6" type="primary">def</name>
    <name evidence="7" type="ORF">GCM10010517_80850</name>
</gene>
<evidence type="ECO:0000256" key="3">
    <source>
        <dbReference type="ARBA" id="ARBA00022801"/>
    </source>
</evidence>
<name>A0ABN3WHR4_9ACTN</name>
<evidence type="ECO:0000256" key="5">
    <source>
        <dbReference type="ARBA" id="ARBA00023004"/>
    </source>
</evidence>
<comment type="cofactor">
    <cofactor evidence="6">
        <name>Fe(2+)</name>
        <dbReference type="ChEBI" id="CHEBI:29033"/>
    </cofactor>
    <text evidence="6">Binds 1 Fe(2+) ion.</text>
</comment>
<evidence type="ECO:0000256" key="2">
    <source>
        <dbReference type="ARBA" id="ARBA00022723"/>
    </source>
</evidence>
<dbReference type="PIRSF" id="PIRSF004749">
    <property type="entry name" value="Pep_def"/>
    <property type="match status" value="1"/>
</dbReference>
<keyword evidence="5 6" id="KW-0408">Iron</keyword>
<comment type="caution">
    <text evidence="7">The sequence shown here is derived from an EMBL/GenBank/DDBJ whole genome shotgun (WGS) entry which is preliminary data.</text>
</comment>
<dbReference type="NCBIfam" id="TIGR00079">
    <property type="entry name" value="pept_deformyl"/>
    <property type="match status" value="1"/>
</dbReference>
<dbReference type="EC" id="3.5.1.88" evidence="6"/>
<dbReference type="InterPro" id="IPR023635">
    <property type="entry name" value="Peptide_deformylase"/>
</dbReference>
<feature type="binding site" evidence="6">
    <location>
        <position position="96"/>
    </location>
    <ligand>
        <name>Fe cation</name>
        <dbReference type="ChEBI" id="CHEBI:24875"/>
    </ligand>
</feature>
<evidence type="ECO:0000313" key="8">
    <source>
        <dbReference type="Proteomes" id="UP001500831"/>
    </source>
</evidence>
<dbReference type="PANTHER" id="PTHR10458">
    <property type="entry name" value="PEPTIDE DEFORMYLASE"/>
    <property type="match status" value="1"/>
</dbReference>
<keyword evidence="8" id="KW-1185">Reference proteome</keyword>
<dbReference type="Pfam" id="PF01327">
    <property type="entry name" value="Pep_deformylase"/>
    <property type="match status" value="1"/>
</dbReference>
<feature type="binding site" evidence="6">
    <location>
        <position position="148"/>
    </location>
    <ligand>
        <name>Fe cation</name>
        <dbReference type="ChEBI" id="CHEBI:24875"/>
    </ligand>
</feature>